<evidence type="ECO:0000313" key="3">
    <source>
        <dbReference type="Proteomes" id="UP000735302"/>
    </source>
</evidence>
<feature type="compositionally biased region" description="Low complexity" evidence="1">
    <location>
        <begin position="74"/>
        <end position="86"/>
    </location>
</feature>
<feature type="region of interest" description="Disordered" evidence="1">
    <location>
        <begin position="1"/>
        <end position="23"/>
    </location>
</feature>
<feature type="region of interest" description="Disordered" evidence="1">
    <location>
        <begin position="41"/>
        <end position="116"/>
    </location>
</feature>
<organism evidence="2 3">
    <name type="scientific">Plakobranchus ocellatus</name>
    <dbReference type="NCBI Taxonomy" id="259542"/>
    <lineage>
        <taxon>Eukaryota</taxon>
        <taxon>Metazoa</taxon>
        <taxon>Spiralia</taxon>
        <taxon>Lophotrochozoa</taxon>
        <taxon>Mollusca</taxon>
        <taxon>Gastropoda</taxon>
        <taxon>Heterobranchia</taxon>
        <taxon>Euthyneura</taxon>
        <taxon>Panpulmonata</taxon>
        <taxon>Sacoglossa</taxon>
        <taxon>Placobranchoidea</taxon>
        <taxon>Plakobranchidae</taxon>
        <taxon>Plakobranchus</taxon>
    </lineage>
</organism>
<proteinExistence type="predicted"/>
<evidence type="ECO:0000256" key="1">
    <source>
        <dbReference type="SAM" id="MobiDB-lite"/>
    </source>
</evidence>
<sequence length="116" mass="12191">MPSAKKNEDPIPGSPTLGPSLGLTRLPCEQLKARKALTHIAWTQARRCDGGSRDSTDRAAPHSGQGATGLTSAPTPRSSGRGPRSGQSNESFKDNPSGRTSLIERPQYVADLPSAN</sequence>
<name>A0AAV3YGG2_9GAST</name>
<dbReference type="AlphaFoldDB" id="A0AAV3YGG2"/>
<gene>
    <name evidence="2" type="ORF">PoB_000831500</name>
</gene>
<protein>
    <submittedName>
        <fullName evidence="2">Uncharacterized protein</fullName>
    </submittedName>
</protein>
<dbReference type="Proteomes" id="UP000735302">
    <property type="component" value="Unassembled WGS sequence"/>
</dbReference>
<evidence type="ECO:0000313" key="2">
    <source>
        <dbReference type="EMBL" id="GFN81809.1"/>
    </source>
</evidence>
<keyword evidence="3" id="KW-1185">Reference proteome</keyword>
<comment type="caution">
    <text evidence="2">The sequence shown here is derived from an EMBL/GenBank/DDBJ whole genome shotgun (WGS) entry which is preliminary data.</text>
</comment>
<accession>A0AAV3YGG2</accession>
<dbReference type="EMBL" id="BLXT01000945">
    <property type="protein sequence ID" value="GFN81809.1"/>
    <property type="molecule type" value="Genomic_DNA"/>
</dbReference>
<feature type="compositionally biased region" description="Basic and acidic residues" evidence="1">
    <location>
        <begin position="46"/>
        <end position="60"/>
    </location>
</feature>
<reference evidence="2 3" key="1">
    <citation type="journal article" date="2021" name="Elife">
        <title>Chloroplast acquisition without the gene transfer in kleptoplastic sea slugs, Plakobranchus ocellatus.</title>
        <authorList>
            <person name="Maeda T."/>
            <person name="Takahashi S."/>
            <person name="Yoshida T."/>
            <person name="Shimamura S."/>
            <person name="Takaki Y."/>
            <person name="Nagai Y."/>
            <person name="Toyoda A."/>
            <person name="Suzuki Y."/>
            <person name="Arimoto A."/>
            <person name="Ishii H."/>
            <person name="Satoh N."/>
            <person name="Nishiyama T."/>
            <person name="Hasebe M."/>
            <person name="Maruyama T."/>
            <person name="Minagawa J."/>
            <person name="Obokata J."/>
            <person name="Shigenobu S."/>
        </authorList>
    </citation>
    <scope>NUCLEOTIDE SEQUENCE [LARGE SCALE GENOMIC DNA]</scope>
</reference>